<evidence type="ECO:0000256" key="1">
    <source>
        <dbReference type="SAM" id="SignalP"/>
    </source>
</evidence>
<keyword evidence="3" id="KW-1185">Reference proteome</keyword>
<organism evidence="2 3">
    <name type="scientific">Sutcliffiella rhizosphaerae</name>
    <dbReference type="NCBI Taxonomy" id="2880967"/>
    <lineage>
        <taxon>Bacteria</taxon>
        <taxon>Bacillati</taxon>
        <taxon>Bacillota</taxon>
        <taxon>Bacilli</taxon>
        <taxon>Bacillales</taxon>
        <taxon>Bacillaceae</taxon>
        <taxon>Sutcliffiella</taxon>
    </lineage>
</organism>
<feature type="chain" id="PRO_5045311496" description="DUF4825 domain-containing protein" evidence="1">
    <location>
        <begin position="26"/>
        <end position="163"/>
    </location>
</feature>
<accession>A0ABN8ABI8</accession>
<gene>
    <name evidence="2" type="ORF">BACCIP111883_02324</name>
</gene>
<comment type="caution">
    <text evidence="2">The sequence shown here is derived from an EMBL/GenBank/DDBJ whole genome shotgun (WGS) entry which is preliminary data.</text>
</comment>
<feature type="signal peptide" evidence="1">
    <location>
        <begin position="1"/>
        <end position="25"/>
    </location>
</feature>
<protein>
    <recommendedName>
        <fullName evidence="4">DUF4825 domain-containing protein</fullName>
    </recommendedName>
</protein>
<evidence type="ECO:0000313" key="3">
    <source>
        <dbReference type="Proteomes" id="UP000789833"/>
    </source>
</evidence>
<dbReference type="EMBL" id="CAKJTJ010000011">
    <property type="protein sequence ID" value="CAG9621551.1"/>
    <property type="molecule type" value="Genomic_DNA"/>
</dbReference>
<evidence type="ECO:0000313" key="2">
    <source>
        <dbReference type="EMBL" id="CAG9621551.1"/>
    </source>
</evidence>
<dbReference type="Proteomes" id="UP000789833">
    <property type="component" value="Unassembled WGS sequence"/>
</dbReference>
<evidence type="ECO:0008006" key="4">
    <source>
        <dbReference type="Google" id="ProtNLM"/>
    </source>
</evidence>
<dbReference type="PROSITE" id="PS51257">
    <property type="entry name" value="PROKAR_LIPOPROTEIN"/>
    <property type="match status" value="1"/>
</dbReference>
<sequence>MKYISIKVFLVVFVILLLACSNSHTTKTMDEMPKDFNFSLDYSTYGKQKIDTFNGIIVKDLIKDGTIEAKITLTQAEKKQILDEMVRINIMAVDKYEYQFSCMSEPPSYSKWHIQINGETQDISFCNSTKDVLELIKLQDFIHTIVSSREEYQDLPEANGWYE</sequence>
<keyword evidence="1" id="KW-0732">Signal</keyword>
<name>A0ABN8ABI8_9BACI</name>
<proteinExistence type="predicted"/>
<dbReference type="RefSeq" id="WP_230501433.1">
    <property type="nucleotide sequence ID" value="NZ_CAKJTJ010000011.1"/>
</dbReference>
<reference evidence="2 3" key="1">
    <citation type="submission" date="2021-10" db="EMBL/GenBank/DDBJ databases">
        <authorList>
            <person name="Criscuolo A."/>
        </authorList>
    </citation>
    <scope>NUCLEOTIDE SEQUENCE [LARGE SCALE GENOMIC DNA]</scope>
    <source>
        <strain evidence="3">CIP 111883</strain>
    </source>
</reference>